<organism evidence="1 2">
    <name type="scientific">Plasmopara halstedii</name>
    <name type="common">Downy mildew of sunflower</name>
    <dbReference type="NCBI Taxonomy" id="4781"/>
    <lineage>
        <taxon>Eukaryota</taxon>
        <taxon>Sar</taxon>
        <taxon>Stramenopiles</taxon>
        <taxon>Oomycota</taxon>
        <taxon>Peronosporomycetes</taxon>
        <taxon>Peronosporales</taxon>
        <taxon>Peronosporaceae</taxon>
        <taxon>Plasmopara</taxon>
    </lineage>
</organism>
<protein>
    <submittedName>
        <fullName evidence="1">Uncharacterized protein</fullName>
    </submittedName>
</protein>
<dbReference type="PANTHER" id="PTHR37067:SF3">
    <property type="entry name" value="PX DOMAIN-CONTAINING PROTEIN"/>
    <property type="match status" value="1"/>
</dbReference>
<dbReference type="GeneID" id="36401738"/>
<dbReference type="OrthoDB" id="67471at2759"/>
<dbReference type="Proteomes" id="UP000054928">
    <property type="component" value="Unassembled WGS sequence"/>
</dbReference>
<dbReference type="EMBL" id="CCYD01003042">
    <property type="protein sequence ID" value="CEG48888.1"/>
    <property type="molecule type" value="Genomic_DNA"/>
</dbReference>
<dbReference type="RefSeq" id="XP_024585257.1">
    <property type="nucleotide sequence ID" value="XM_024720016.1"/>
</dbReference>
<reference evidence="2" key="1">
    <citation type="submission" date="2014-09" db="EMBL/GenBank/DDBJ databases">
        <authorList>
            <person name="Sharma Rahul"/>
            <person name="Thines Marco"/>
        </authorList>
    </citation>
    <scope>NUCLEOTIDE SEQUENCE [LARGE SCALE GENOMIC DNA]</scope>
</reference>
<evidence type="ECO:0000313" key="1">
    <source>
        <dbReference type="EMBL" id="CEG48888.1"/>
    </source>
</evidence>
<proteinExistence type="predicted"/>
<keyword evidence="2" id="KW-1185">Reference proteome</keyword>
<accession>A0A0P1B5V2</accession>
<dbReference type="STRING" id="4781.A0A0P1B5V2"/>
<dbReference type="OMA" id="NAHFDYE"/>
<evidence type="ECO:0000313" key="2">
    <source>
        <dbReference type="Proteomes" id="UP000054928"/>
    </source>
</evidence>
<sequence>MIRQSRRHDWQPKFEMEFGLLAIERDPVSNDVLLAMCGFCKAFGREGKYDQMVQQDQEFANDTKKRRRRSLTTTKFFRAFRIDNIRSHLQGAHPRRWTEYDLLPKLDSVRTRYLQGEVEAFDHLPLVDDVVLAGSALNTESDATYVRLRQPAQASPKSEAQNVVSQSAHNGYISAGYSANYKSNLQVTASLTYSGSAKGAAVSVNKRKSKFDHERHMAERIALDRERLEFDKMRFNKEVELRERELALREKQMDQQIALQEKNCEANRESAQILSAKFYRLAEVLKDVITGTRNCSEEASMV</sequence>
<name>A0A0P1B5V2_PLAHL</name>
<dbReference type="PANTHER" id="PTHR37067">
    <property type="entry name" value="PX DOMAIN-CONTAINING PROTEIN"/>
    <property type="match status" value="1"/>
</dbReference>
<dbReference type="AlphaFoldDB" id="A0A0P1B5V2"/>